<evidence type="ECO:0000313" key="2">
    <source>
        <dbReference type="Proteomes" id="UP000255326"/>
    </source>
</evidence>
<name>A0A370G266_9BACI</name>
<accession>A0A370G266</accession>
<evidence type="ECO:0000313" key="1">
    <source>
        <dbReference type="EMBL" id="RDI36704.1"/>
    </source>
</evidence>
<dbReference type="Proteomes" id="UP000255326">
    <property type="component" value="Unassembled WGS sequence"/>
</dbReference>
<evidence type="ECO:0008006" key="3">
    <source>
        <dbReference type="Google" id="ProtNLM"/>
    </source>
</evidence>
<keyword evidence="2" id="KW-1185">Reference proteome</keyword>
<dbReference type="GO" id="GO:0016491">
    <property type="term" value="F:oxidoreductase activity"/>
    <property type="evidence" value="ECO:0007669"/>
    <property type="project" value="InterPro"/>
</dbReference>
<reference evidence="1 2" key="1">
    <citation type="submission" date="2018-07" db="EMBL/GenBank/DDBJ databases">
        <title>Genomic Encyclopedia of Type Strains, Phase IV (KMG-IV): sequencing the most valuable type-strain genomes for metagenomic binning, comparative biology and taxonomic classification.</title>
        <authorList>
            <person name="Goeker M."/>
        </authorList>
    </citation>
    <scope>NUCLEOTIDE SEQUENCE [LARGE SCALE GENOMIC DNA]</scope>
    <source>
        <strain evidence="1 2">DSM 25281</strain>
    </source>
</reference>
<comment type="caution">
    <text evidence="1">The sequence shown here is derived from an EMBL/GenBank/DDBJ whole genome shotgun (WGS) entry which is preliminary data.</text>
</comment>
<feature type="non-terminal residue" evidence="1">
    <location>
        <position position="72"/>
    </location>
</feature>
<dbReference type="InterPro" id="IPR016162">
    <property type="entry name" value="Ald_DH_N"/>
</dbReference>
<gene>
    <name evidence="1" type="ORF">DFR59_12628</name>
</gene>
<organism evidence="1 2">
    <name type="scientific">Falsibacillus pallidus</name>
    <dbReference type="NCBI Taxonomy" id="493781"/>
    <lineage>
        <taxon>Bacteria</taxon>
        <taxon>Bacillati</taxon>
        <taxon>Bacillota</taxon>
        <taxon>Bacilli</taxon>
        <taxon>Bacillales</taxon>
        <taxon>Bacillaceae</taxon>
        <taxon>Falsibacillus</taxon>
    </lineage>
</organism>
<dbReference type="Gene3D" id="3.40.605.10">
    <property type="entry name" value="Aldehyde Dehydrogenase, Chain A, domain 1"/>
    <property type="match status" value="1"/>
</dbReference>
<sequence>MIPYKHEPFTDFSNEENQKAYEAGLKTVEGYLGQDYPLIIGGERITTDDKIVSINPANKEELIGRVSKANKD</sequence>
<protein>
    <recommendedName>
        <fullName evidence="3">Aldehyde dehydrogenase family protein</fullName>
    </recommendedName>
</protein>
<proteinExistence type="predicted"/>
<dbReference type="AlphaFoldDB" id="A0A370G266"/>
<dbReference type="EMBL" id="QQAY01000026">
    <property type="protein sequence ID" value="RDI36704.1"/>
    <property type="molecule type" value="Genomic_DNA"/>
</dbReference>